<sequence length="171" mass="18741">MLALARIFYFIPALLLGLTLSQAPEFAQQYRQRLGGALDELEAIVQRFTADARRQGLEPQAAIGRLETNPDPLARDRGADMRIVIDRRDRLARQMTAFESGGPFARLAELVVDFDPDLAAGAWRAFEPAIPVTLEGAVAAGAGVLAGLFASEATRVGWKRRRARKLAARRV</sequence>
<dbReference type="Pfam" id="PF11157">
    <property type="entry name" value="DUF2937"/>
    <property type="match status" value="1"/>
</dbReference>
<reference evidence="1" key="1">
    <citation type="submission" date="2024-06" db="EMBL/GenBank/DDBJ databases">
        <title>Methylostella associata gen. nov., sp. nov., a novel Ancalomicrobiaceae-affiliated facultatively methylotrophic bacteria that feed on methanotrophs of the genus Methylococcus.</title>
        <authorList>
            <person name="Saltykova V."/>
            <person name="Danilova O.V."/>
            <person name="Oshkin I.Y."/>
            <person name="Belova S.E."/>
            <person name="Pimenov N.V."/>
            <person name="Dedysh S.N."/>
        </authorList>
    </citation>
    <scope>NUCLEOTIDE SEQUENCE</scope>
    <source>
        <strain evidence="1">S20</strain>
    </source>
</reference>
<organism evidence="1">
    <name type="scientific">Methyloraptor flagellatus</name>
    <dbReference type="NCBI Taxonomy" id="3162530"/>
    <lineage>
        <taxon>Bacteria</taxon>
        <taxon>Pseudomonadati</taxon>
        <taxon>Pseudomonadota</taxon>
        <taxon>Alphaproteobacteria</taxon>
        <taxon>Hyphomicrobiales</taxon>
        <taxon>Ancalomicrobiaceae</taxon>
        <taxon>Methyloraptor</taxon>
    </lineage>
</organism>
<dbReference type="AlphaFoldDB" id="A0AAU7XCK4"/>
<evidence type="ECO:0000313" key="1">
    <source>
        <dbReference type="EMBL" id="XBY44608.1"/>
    </source>
</evidence>
<accession>A0AAU7XCK4</accession>
<dbReference type="InterPro" id="IPR022584">
    <property type="entry name" value="DUF2937"/>
</dbReference>
<gene>
    <name evidence="1" type="ORF">ABS361_21855</name>
</gene>
<dbReference type="EMBL" id="CP158568">
    <property type="protein sequence ID" value="XBY44608.1"/>
    <property type="molecule type" value="Genomic_DNA"/>
</dbReference>
<dbReference type="RefSeq" id="WP_407049699.1">
    <property type="nucleotide sequence ID" value="NZ_CP158568.1"/>
</dbReference>
<dbReference type="KEGG" id="mflg:ABS361_21855"/>
<proteinExistence type="predicted"/>
<name>A0AAU7XCK4_9HYPH</name>
<protein>
    <submittedName>
        <fullName evidence="1">DUF2937 family protein</fullName>
    </submittedName>
</protein>